<dbReference type="Gene3D" id="1.25.40.10">
    <property type="entry name" value="Tetratricopeptide repeat domain"/>
    <property type="match status" value="4"/>
</dbReference>
<dbReference type="SMART" id="SM00028">
    <property type="entry name" value="TPR"/>
    <property type="match status" value="4"/>
</dbReference>
<dbReference type="Proteomes" id="UP001140011">
    <property type="component" value="Unassembled WGS sequence"/>
</dbReference>
<feature type="region of interest" description="Disordered" evidence="6">
    <location>
        <begin position="23"/>
        <end position="72"/>
    </location>
</feature>
<protein>
    <submittedName>
        <fullName evidence="8">U4/U6 x U5 tri-snRNP complex subunit Prp1</fullName>
    </submittedName>
</protein>
<dbReference type="GO" id="GO:0046540">
    <property type="term" value="C:U4/U6 x U5 tri-snRNP complex"/>
    <property type="evidence" value="ECO:0007669"/>
    <property type="project" value="TreeGrafter"/>
</dbReference>
<dbReference type="GO" id="GO:0071013">
    <property type="term" value="C:catalytic step 2 spliceosome"/>
    <property type="evidence" value="ECO:0007669"/>
    <property type="project" value="TreeGrafter"/>
</dbReference>
<comment type="caution">
    <text evidence="8">The sequence shown here is derived from an EMBL/GenBank/DDBJ whole genome shotgun (WGS) entry which is preliminary data.</text>
</comment>
<evidence type="ECO:0000313" key="9">
    <source>
        <dbReference type="Proteomes" id="UP001140011"/>
    </source>
</evidence>
<dbReference type="InterPro" id="IPR011990">
    <property type="entry name" value="TPR-like_helical_dom_sf"/>
</dbReference>
<dbReference type="PANTHER" id="PTHR11246:SF1">
    <property type="entry name" value="PRE-MRNA-PROCESSING FACTOR 6"/>
    <property type="match status" value="1"/>
</dbReference>
<accession>A0A9W8GXX7</accession>
<dbReference type="AlphaFoldDB" id="A0A9W8GXX7"/>
<feature type="domain" description="PRP1 splicing factor N-terminal" evidence="7">
    <location>
        <begin position="13"/>
        <end position="142"/>
    </location>
</feature>
<dbReference type="EMBL" id="JANBUH010000215">
    <property type="protein sequence ID" value="KAJ2753143.1"/>
    <property type="molecule type" value="Genomic_DNA"/>
</dbReference>
<organism evidence="8 9">
    <name type="scientific">Coemansia pectinata</name>
    <dbReference type="NCBI Taxonomy" id="1052879"/>
    <lineage>
        <taxon>Eukaryota</taxon>
        <taxon>Fungi</taxon>
        <taxon>Fungi incertae sedis</taxon>
        <taxon>Zoopagomycota</taxon>
        <taxon>Kickxellomycotina</taxon>
        <taxon>Kickxellomycetes</taxon>
        <taxon>Kickxellales</taxon>
        <taxon>Kickxellaceae</taxon>
        <taxon>Coemansia</taxon>
    </lineage>
</organism>
<evidence type="ECO:0000256" key="2">
    <source>
        <dbReference type="ARBA" id="ARBA00022664"/>
    </source>
</evidence>
<dbReference type="SUPFAM" id="SSF48452">
    <property type="entry name" value="TPR-like"/>
    <property type="match status" value="4"/>
</dbReference>
<dbReference type="FunFam" id="1.25.40.10:FF:000256">
    <property type="entry name" value="Probable pre-mRNA splicing factor prp1"/>
    <property type="match status" value="1"/>
</dbReference>
<dbReference type="InterPro" id="IPR045075">
    <property type="entry name" value="Syf1-like"/>
</dbReference>
<dbReference type="Pfam" id="PF06424">
    <property type="entry name" value="PRP1_N"/>
    <property type="match status" value="1"/>
</dbReference>
<evidence type="ECO:0000256" key="4">
    <source>
        <dbReference type="ARBA" id="ARBA00023187"/>
    </source>
</evidence>
<sequence>MYAITKDFLGKPAPPGYVAGLGRGATGFTTRSDIGPAREAATSSNKDSTLKSEDQTEQRFKDAENEEGLFSGMPYGADDEEADLVWTQIDAKMAQRREGKRKDENLVKSDAPAIEEHLRSAKRQLQTLTADEWAAIPDVAQLAETAARAKRRRVAADPRRGNNLGERMVQVPDSALVGVLASGGMDDSISARVPTTADDGAATDLRALGQARDAVLRMKLDAAGQATSLKSTDAAGYLTSLSSESALGIGDLARARKLLKSVTQASPTHAAGWIAAARLEEAARKPAQARTIIDEACERCPRSEDVWLEAARLHRHPKGTAARAVLSRAVRTLPQSVRVWVAAADAETNDMGRRRVLRRALEHVPGSVALWKAAVGAEPDPADARVLLAHAVETVPHSVDLWLALARLEPYAAAQRVLNRARRAVPTSAEVWIAAARLEEQCGSGDVALLLRKAAASLTANGAPPSRESWLALAQQAGNDGLAATCRAIIAASSDAGFDGDDSAADRAAAYAADAARLASTCHEAARALYSLAVDAAPTNIELWKGAAALEQSHGSSSSSSSEDLIEVLERAVQRLPQAEDLWLQLASCEPSNVDWGRSVLERAFAANPESEAIVLAAVALEADAGQHARAVTLLERAIQSGGSPRVWLKTAVLHRRLGNTSEALDAARRGRERFPGSSSAYKLWLIESQLLQQTGDIKAARQTLSQALAQSPRSSAELWLAAAALDAQSSATRARAVLERARVHIPRNPLLWLAAIRLESASGIPAAAQALIARALQECPRAGCLWAESVLMAERPRRKAASVDALKNAGAQDPEVCAVVARLFAAERRPDKARAWFVRATAADPDCGDAWAWWLCFESAASEEEEGGRRQRIEKLESACAAAAPRHGQVWPTVAKSPDSYGLSTPRILHKVAEALARTRQLS</sequence>
<dbReference type="InterPro" id="IPR019734">
    <property type="entry name" value="TPR_rpt"/>
</dbReference>
<keyword evidence="2" id="KW-0507">mRNA processing</keyword>
<evidence type="ECO:0000256" key="3">
    <source>
        <dbReference type="ARBA" id="ARBA00022737"/>
    </source>
</evidence>
<keyword evidence="9" id="KW-1185">Reference proteome</keyword>
<dbReference type="SMART" id="SM00386">
    <property type="entry name" value="HAT"/>
    <property type="match status" value="11"/>
</dbReference>
<dbReference type="GO" id="GO:0000244">
    <property type="term" value="P:spliceosomal tri-snRNP complex assembly"/>
    <property type="evidence" value="ECO:0007669"/>
    <property type="project" value="TreeGrafter"/>
</dbReference>
<name>A0A9W8GXX7_9FUNG</name>
<dbReference type="PANTHER" id="PTHR11246">
    <property type="entry name" value="PRE-MRNA SPLICING FACTOR"/>
    <property type="match status" value="1"/>
</dbReference>
<gene>
    <name evidence="8" type="primary">prp1</name>
    <name evidence="8" type="ORF">GGI19_003338</name>
</gene>
<dbReference type="Pfam" id="PF13428">
    <property type="entry name" value="TPR_14"/>
    <property type="match status" value="1"/>
</dbReference>
<dbReference type="InterPro" id="IPR003107">
    <property type="entry name" value="HAT"/>
</dbReference>
<dbReference type="InterPro" id="IPR010491">
    <property type="entry name" value="PRP1_N"/>
</dbReference>
<dbReference type="OrthoDB" id="440128at2759"/>
<keyword evidence="5" id="KW-0539">Nucleus</keyword>
<keyword evidence="4" id="KW-0508">mRNA splicing</keyword>
<evidence type="ECO:0000313" key="8">
    <source>
        <dbReference type="EMBL" id="KAJ2753143.1"/>
    </source>
</evidence>
<keyword evidence="3" id="KW-0677">Repeat</keyword>
<reference evidence="8" key="1">
    <citation type="submission" date="2022-07" db="EMBL/GenBank/DDBJ databases">
        <title>Phylogenomic reconstructions and comparative analyses of Kickxellomycotina fungi.</title>
        <authorList>
            <person name="Reynolds N.K."/>
            <person name="Stajich J.E."/>
            <person name="Barry K."/>
            <person name="Grigoriev I.V."/>
            <person name="Crous P."/>
            <person name="Smith M.E."/>
        </authorList>
    </citation>
    <scope>NUCLEOTIDE SEQUENCE</scope>
    <source>
        <strain evidence="8">BCRC 34297</strain>
    </source>
</reference>
<proteinExistence type="predicted"/>
<feature type="compositionally biased region" description="Basic and acidic residues" evidence="6">
    <location>
        <begin position="48"/>
        <end position="63"/>
    </location>
</feature>
<evidence type="ECO:0000256" key="5">
    <source>
        <dbReference type="ARBA" id="ARBA00023242"/>
    </source>
</evidence>
<evidence type="ECO:0000256" key="6">
    <source>
        <dbReference type="SAM" id="MobiDB-lite"/>
    </source>
</evidence>
<evidence type="ECO:0000259" key="7">
    <source>
        <dbReference type="Pfam" id="PF06424"/>
    </source>
</evidence>
<comment type="subcellular location">
    <subcellularLocation>
        <location evidence="1">Nucleus</location>
    </subcellularLocation>
</comment>
<evidence type="ECO:0000256" key="1">
    <source>
        <dbReference type="ARBA" id="ARBA00004123"/>
    </source>
</evidence>